<name>A0ABC9XXM4_GRUJA</name>
<evidence type="ECO:0000256" key="1">
    <source>
        <dbReference type="SAM" id="MobiDB-lite"/>
    </source>
</evidence>
<comment type="caution">
    <text evidence="2">The sequence shown here is derived from an EMBL/GenBank/DDBJ whole genome shotgun (WGS) entry which is preliminary data.</text>
</comment>
<organism evidence="2 3">
    <name type="scientific">Grus japonensis</name>
    <name type="common">Japanese crane</name>
    <name type="synonym">Red-crowned crane</name>
    <dbReference type="NCBI Taxonomy" id="30415"/>
    <lineage>
        <taxon>Eukaryota</taxon>
        <taxon>Metazoa</taxon>
        <taxon>Chordata</taxon>
        <taxon>Craniata</taxon>
        <taxon>Vertebrata</taxon>
        <taxon>Euteleostomi</taxon>
        <taxon>Archelosauria</taxon>
        <taxon>Archosauria</taxon>
        <taxon>Dinosauria</taxon>
        <taxon>Saurischia</taxon>
        <taxon>Theropoda</taxon>
        <taxon>Coelurosauria</taxon>
        <taxon>Aves</taxon>
        <taxon>Neognathae</taxon>
        <taxon>Neoaves</taxon>
        <taxon>Gruiformes</taxon>
        <taxon>Gruidae</taxon>
        <taxon>Grus</taxon>
    </lineage>
</organism>
<feature type="region of interest" description="Disordered" evidence="1">
    <location>
        <begin position="80"/>
        <end position="119"/>
    </location>
</feature>
<keyword evidence="3" id="KW-1185">Reference proteome</keyword>
<proteinExistence type="predicted"/>
<reference evidence="2 3" key="1">
    <citation type="submission" date="2024-06" db="EMBL/GenBank/DDBJ databases">
        <title>The draft genome of Grus japonensis, version 3.</title>
        <authorList>
            <person name="Nabeshima K."/>
            <person name="Suzuki S."/>
            <person name="Onuma M."/>
        </authorList>
    </citation>
    <scope>NUCLEOTIDE SEQUENCE [LARGE SCALE GENOMIC DNA]</scope>
    <source>
        <strain evidence="2 3">451A</strain>
    </source>
</reference>
<dbReference type="EMBL" id="BAAFJT010000039">
    <property type="protein sequence ID" value="GAB0202438.1"/>
    <property type="molecule type" value="Genomic_DNA"/>
</dbReference>
<dbReference type="Proteomes" id="UP001623348">
    <property type="component" value="Unassembled WGS sequence"/>
</dbReference>
<accession>A0ABC9XXM4</accession>
<protein>
    <submittedName>
        <fullName evidence="2">Uncharacterized protein</fullName>
    </submittedName>
</protein>
<gene>
    <name evidence="2" type="ORF">GRJ2_002709400</name>
</gene>
<evidence type="ECO:0000313" key="3">
    <source>
        <dbReference type="Proteomes" id="UP001623348"/>
    </source>
</evidence>
<evidence type="ECO:0000313" key="2">
    <source>
        <dbReference type="EMBL" id="GAB0202438.1"/>
    </source>
</evidence>
<sequence length="119" mass="13315">MEVKVLLENHPHVGRSSSWRSRWTWRPPRWTFIVVEVKVDLETPMLDIDRHGGQGPPGEPSPRWTFIVVEDKVDLETPMLDIDHHGGQGPPGEPPMLDINDHGGQGPPGEPLHVGRSLS</sequence>
<dbReference type="AlphaFoldDB" id="A0ABC9XXM4"/>